<dbReference type="InterPro" id="IPR036156">
    <property type="entry name" value="Beta-gal/glucu_dom_sf"/>
</dbReference>
<dbReference type="STRING" id="1450537.A0A395HYN3"/>
<dbReference type="GO" id="GO:0004553">
    <property type="term" value="F:hydrolase activity, hydrolyzing O-glycosyl compounds"/>
    <property type="evidence" value="ECO:0007669"/>
    <property type="project" value="InterPro"/>
</dbReference>
<dbReference type="Pfam" id="PF22666">
    <property type="entry name" value="Glyco_hydro_2_N2"/>
    <property type="match status" value="1"/>
</dbReference>
<dbReference type="UniPathway" id="UPA00280"/>
<evidence type="ECO:0000256" key="3">
    <source>
        <dbReference type="ARBA" id="ARBA00023295"/>
    </source>
</evidence>
<dbReference type="SUPFAM" id="SSF49785">
    <property type="entry name" value="Galactose-binding domain-like"/>
    <property type="match status" value="1"/>
</dbReference>
<evidence type="ECO:0000259" key="5">
    <source>
        <dbReference type="Pfam" id="PF00703"/>
    </source>
</evidence>
<dbReference type="Gene3D" id="3.20.20.80">
    <property type="entry name" value="Glycosidases"/>
    <property type="match status" value="1"/>
</dbReference>
<dbReference type="Pfam" id="PF18368">
    <property type="entry name" value="Ig_GlcNase"/>
    <property type="match status" value="1"/>
</dbReference>
<keyword evidence="3" id="KW-0326">Glycosidase</keyword>
<dbReference type="InterPro" id="IPR041351">
    <property type="entry name" value="Ig_GlcNase"/>
</dbReference>
<dbReference type="Gene3D" id="2.60.120.260">
    <property type="entry name" value="Galactose-binding domain-like"/>
    <property type="match status" value="1"/>
</dbReference>
<dbReference type="GeneID" id="37198080"/>
<dbReference type="Pfam" id="PF00703">
    <property type="entry name" value="Glyco_hydro_2"/>
    <property type="match status" value="1"/>
</dbReference>
<dbReference type="InterPro" id="IPR054593">
    <property type="entry name" value="Beta-mannosidase-like_N2"/>
</dbReference>
<dbReference type="RefSeq" id="XP_025551132.1">
    <property type="nucleotide sequence ID" value="XM_025693791.1"/>
</dbReference>
<evidence type="ECO:0000256" key="1">
    <source>
        <dbReference type="ARBA" id="ARBA00007401"/>
    </source>
</evidence>
<evidence type="ECO:0000256" key="4">
    <source>
        <dbReference type="SAM" id="SignalP"/>
    </source>
</evidence>
<feature type="signal peptide" evidence="4">
    <location>
        <begin position="1"/>
        <end position="18"/>
    </location>
</feature>
<reference evidence="8 9" key="1">
    <citation type="submission" date="2018-02" db="EMBL/GenBank/DDBJ databases">
        <title>The genomes of Aspergillus section Nigri reveals drivers in fungal speciation.</title>
        <authorList>
            <consortium name="DOE Joint Genome Institute"/>
            <person name="Vesth T.C."/>
            <person name="Nybo J."/>
            <person name="Theobald S."/>
            <person name="Brandl J."/>
            <person name="Frisvad J.C."/>
            <person name="Nielsen K.F."/>
            <person name="Lyhne E.K."/>
            <person name="Kogle M.E."/>
            <person name="Kuo A."/>
            <person name="Riley R."/>
            <person name="Clum A."/>
            <person name="Nolan M."/>
            <person name="Lipzen A."/>
            <person name="Salamov A."/>
            <person name="Henrissat B."/>
            <person name="Wiebenga A."/>
            <person name="De vries R.P."/>
            <person name="Grigoriev I.V."/>
            <person name="Mortensen U.H."/>
            <person name="Andersen M.R."/>
            <person name="Baker S.E."/>
        </authorList>
    </citation>
    <scope>NUCLEOTIDE SEQUENCE [LARGE SCALE GENOMIC DNA]</scope>
    <source>
        <strain evidence="8 9">CBS 101889</strain>
    </source>
</reference>
<dbReference type="InterPro" id="IPR008979">
    <property type="entry name" value="Galactose-bd-like_sf"/>
</dbReference>
<dbReference type="SUPFAM" id="SSF51445">
    <property type="entry name" value="(Trans)glycosidases"/>
    <property type="match status" value="1"/>
</dbReference>
<keyword evidence="9" id="KW-1185">Reference proteome</keyword>
<dbReference type="VEuPathDB" id="FungiDB:BO97DRAFT_390864"/>
<dbReference type="GO" id="GO:0005975">
    <property type="term" value="P:carbohydrate metabolic process"/>
    <property type="evidence" value="ECO:0007669"/>
    <property type="project" value="InterPro"/>
</dbReference>
<keyword evidence="4" id="KW-0732">Signal</keyword>
<name>A0A395HYN3_ASPHC</name>
<protein>
    <submittedName>
        <fullName evidence="8">Glycosyl hydrolase</fullName>
    </submittedName>
</protein>
<evidence type="ECO:0000256" key="2">
    <source>
        <dbReference type="ARBA" id="ARBA00022801"/>
    </source>
</evidence>
<dbReference type="PANTHER" id="PTHR43536:SF1">
    <property type="entry name" value="MANNOSYLGLYCOPROTEIN ENDO-BETA-MANNOSIDASE"/>
    <property type="match status" value="1"/>
</dbReference>
<evidence type="ECO:0000259" key="7">
    <source>
        <dbReference type="Pfam" id="PF22666"/>
    </source>
</evidence>
<evidence type="ECO:0000259" key="6">
    <source>
        <dbReference type="Pfam" id="PF18368"/>
    </source>
</evidence>
<dbReference type="EMBL" id="KZ824285">
    <property type="protein sequence ID" value="RAL11978.1"/>
    <property type="molecule type" value="Genomic_DNA"/>
</dbReference>
<sequence length="911" mass="100896">MHLRRFFGLSALLPLISGFVLSPGDTATIPGWDLQSSLQAKDDPRKLSQPDAKTDSWHRISSRSTVMAGLLQAGVHNETDLFYSDHMKAVDLTPFQSPWLYREEFGLQSPPNGGHLFLVTHGISSKADIFFNGAQVASSEFQQGCFGGHQYDITSHVRSGKNALLVQAYPTNYLADFGQGFADWNPYPPDNGTGVWRDIELKQTGPISLSPVRILTDFKGTPSDQVTVTVIADVTNQNNIPIQGSVKGLVEAEDGTQRFPFETNVRLNPNENTTVSIPVSIKTPQIWWPAAWGRQPLYAVQLNVTTPQGTISDRTPRTTFGIRHVASQLSADKDVSFSINGLPFLVRGAGYAPDLFLRFNVSRIRTIFRYVLDMGLNTIRLEGKLEQPEFYEMADRMGIMILAGWECCDKWEGWDYNPDGKGIKWDPTDYTVAFHQMYHESTYLQPHPSLLGFLLGSDYWPNDAAAASYLDALTLTNWSNPIISSASTRGHPSTLPPSGMKMLGPYDWVPPNYWTPDPTPQGVETGTAYGFGSEQGPGVGTPGLSSLSQFLSPGDLQTLWHQPRAGHYHMSTGDSEFYTRALYNTALFQRYGHPTSLEDYLQKAQLIDYEATRAEFDGFALNQNNNATRPATGVIYWMLNSAWPSLHWQLFDFYLRPAGAYFGVKASTAGGATEHLAYDYTSREVSMINHAIVARSTPRTVEIELIAAADGRTLSKQTVNVPPTDPGTSVSVAHLPDDAVAALGDNGVGFLRLILRDSTPTQQNTRLSRTVYWLSRHNDELDWSRANWYTTPVTKYANFKGLSALKTAAVTGKVSKVPHPAAEEEEDSAQATTLLEISLENQADVPAFFLHVTVVGPDGAEIAPVYWSENFVTLFPRERLALMVRVPRRERDGWAVVVDGVNVERRVVGRG</sequence>
<gene>
    <name evidence="8" type="ORF">BO97DRAFT_390864</name>
</gene>
<proteinExistence type="inferred from homology"/>
<dbReference type="OrthoDB" id="408532at2759"/>
<dbReference type="InterPro" id="IPR017853">
    <property type="entry name" value="GH"/>
</dbReference>
<dbReference type="AlphaFoldDB" id="A0A395HYN3"/>
<feature type="domain" description="Glycoside hydrolase family 2 immunoglobulin-like beta-sandwich" evidence="5">
    <location>
        <begin position="212"/>
        <end position="323"/>
    </location>
</feature>
<feature type="chain" id="PRO_5017338377" evidence="4">
    <location>
        <begin position="19"/>
        <end position="911"/>
    </location>
</feature>
<feature type="domain" description="Exo-beta-D-glucosaminidase Ig-fold" evidence="6">
    <location>
        <begin position="788"/>
        <end position="903"/>
    </location>
</feature>
<comment type="similarity">
    <text evidence="1">Belongs to the glycosyl hydrolase 2 family.</text>
</comment>
<dbReference type="PANTHER" id="PTHR43536">
    <property type="entry name" value="MANNOSYLGLYCOPROTEIN ENDO-BETA-MANNOSIDASE"/>
    <property type="match status" value="1"/>
</dbReference>
<feature type="domain" description="Beta-mannosidase-like galactose-binding" evidence="7">
    <location>
        <begin position="53"/>
        <end position="170"/>
    </location>
</feature>
<keyword evidence="2 8" id="KW-0378">Hydrolase</keyword>
<accession>A0A395HYN3</accession>
<dbReference type="Gene3D" id="2.60.40.10">
    <property type="entry name" value="Immunoglobulins"/>
    <property type="match status" value="3"/>
</dbReference>
<dbReference type="SUPFAM" id="SSF49303">
    <property type="entry name" value="beta-Galactosidase/glucuronidase domain"/>
    <property type="match status" value="3"/>
</dbReference>
<evidence type="ECO:0000313" key="8">
    <source>
        <dbReference type="EMBL" id="RAL11978.1"/>
    </source>
</evidence>
<dbReference type="Proteomes" id="UP000248961">
    <property type="component" value="Unassembled WGS sequence"/>
</dbReference>
<dbReference type="InterPro" id="IPR043534">
    <property type="entry name" value="EBDG/EBM"/>
</dbReference>
<evidence type="ECO:0000313" key="9">
    <source>
        <dbReference type="Proteomes" id="UP000248961"/>
    </source>
</evidence>
<dbReference type="InterPro" id="IPR013783">
    <property type="entry name" value="Ig-like_fold"/>
</dbReference>
<organism evidence="8 9">
    <name type="scientific">Aspergillus homomorphus (strain CBS 101889)</name>
    <dbReference type="NCBI Taxonomy" id="1450537"/>
    <lineage>
        <taxon>Eukaryota</taxon>
        <taxon>Fungi</taxon>
        <taxon>Dikarya</taxon>
        <taxon>Ascomycota</taxon>
        <taxon>Pezizomycotina</taxon>
        <taxon>Eurotiomycetes</taxon>
        <taxon>Eurotiomycetidae</taxon>
        <taxon>Eurotiales</taxon>
        <taxon>Aspergillaceae</taxon>
        <taxon>Aspergillus</taxon>
        <taxon>Aspergillus subgen. Circumdati</taxon>
    </lineage>
</organism>
<dbReference type="InterPro" id="IPR006102">
    <property type="entry name" value="Ig-like_GH2"/>
</dbReference>